<dbReference type="GeneID" id="112691113"/>
<dbReference type="PANTHER" id="PTHR46238:SF8">
    <property type="entry name" value="ENDONUCLEASE_EXONUCLEASE_PHOSPHATASE DOMAIN-CONTAINING PROTEIN"/>
    <property type="match status" value="1"/>
</dbReference>
<organism evidence="1 2">
    <name type="scientific">Sipha flava</name>
    <name type="common">yellow sugarcane aphid</name>
    <dbReference type="NCBI Taxonomy" id="143950"/>
    <lineage>
        <taxon>Eukaryota</taxon>
        <taxon>Metazoa</taxon>
        <taxon>Ecdysozoa</taxon>
        <taxon>Arthropoda</taxon>
        <taxon>Hexapoda</taxon>
        <taxon>Insecta</taxon>
        <taxon>Pterygota</taxon>
        <taxon>Neoptera</taxon>
        <taxon>Paraneoptera</taxon>
        <taxon>Hemiptera</taxon>
        <taxon>Sternorrhyncha</taxon>
        <taxon>Aphidomorpha</taxon>
        <taxon>Aphidoidea</taxon>
        <taxon>Aphididae</taxon>
        <taxon>Sipha</taxon>
    </lineage>
</organism>
<dbReference type="PANTHER" id="PTHR46238">
    <property type="entry name" value="REVERSE TRANSCRIPTASE DOMAIN-CONTAINING PROTEIN"/>
    <property type="match status" value="1"/>
</dbReference>
<dbReference type="AlphaFoldDB" id="A0A8B8GDM5"/>
<name>A0A8B8GDM5_9HEMI</name>
<dbReference type="RefSeq" id="XP_025421053.1">
    <property type="nucleotide sequence ID" value="XM_025565268.1"/>
</dbReference>
<keyword evidence="1" id="KW-1185">Reference proteome</keyword>
<gene>
    <name evidence="2" type="primary">LOC112691113</name>
</gene>
<evidence type="ECO:0000313" key="2">
    <source>
        <dbReference type="RefSeq" id="XP_025421053.1"/>
    </source>
</evidence>
<reference evidence="2" key="1">
    <citation type="submission" date="2025-08" db="UniProtKB">
        <authorList>
            <consortium name="RefSeq"/>
        </authorList>
    </citation>
    <scope>IDENTIFICATION</scope>
    <source>
        <tissue evidence="2">Whole body</tissue>
    </source>
</reference>
<dbReference type="OrthoDB" id="6624685at2759"/>
<proteinExistence type="predicted"/>
<protein>
    <submittedName>
        <fullName evidence="2">Uncharacterized protein LOC112691113</fullName>
    </submittedName>
</protein>
<dbReference type="Proteomes" id="UP000694846">
    <property type="component" value="Unplaced"/>
</dbReference>
<sequence>MTCVFRIDQKDDAFGMDVKHRTICSWMKLKKHQVLYEKISMRLKGKLKFYRSVLKLTMHHYGSESWVVNRRIEQSMSVAEMRMLRMSGVAREDSIRNEYVKGSIGVL</sequence>
<accession>A0A8B8GDM5</accession>
<evidence type="ECO:0000313" key="1">
    <source>
        <dbReference type="Proteomes" id="UP000694846"/>
    </source>
</evidence>